<dbReference type="PROSITE" id="PS50006">
    <property type="entry name" value="FHA_DOMAIN"/>
    <property type="match status" value="1"/>
</dbReference>
<dbReference type="EMBL" id="JADOUF010000001">
    <property type="protein sequence ID" value="MBG6134569.1"/>
    <property type="molecule type" value="Genomic_DNA"/>
</dbReference>
<reference evidence="3" key="1">
    <citation type="submission" date="2020-11" db="EMBL/GenBank/DDBJ databases">
        <title>Sequencing the genomes of 1000 actinobacteria strains.</title>
        <authorList>
            <person name="Klenk H.-P."/>
        </authorList>
    </citation>
    <scope>NUCLEOTIDE SEQUENCE</scope>
    <source>
        <strain evidence="3">DSM 45356</strain>
    </source>
</reference>
<dbReference type="Pfam" id="PF00498">
    <property type="entry name" value="FHA"/>
    <property type="match status" value="1"/>
</dbReference>
<accession>A0A8J7KG51</accession>
<organism evidence="3 4">
    <name type="scientific">Longispora fulva</name>
    <dbReference type="NCBI Taxonomy" id="619741"/>
    <lineage>
        <taxon>Bacteria</taxon>
        <taxon>Bacillati</taxon>
        <taxon>Actinomycetota</taxon>
        <taxon>Actinomycetes</taxon>
        <taxon>Micromonosporales</taxon>
        <taxon>Micromonosporaceae</taxon>
        <taxon>Longispora</taxon>
    </lineage>
</organism>
<dbReference type="SUPFAM" id="SSF49879">
    <property type="entry name" value="SMAD/FHA domain"/>
    <property type="match status" value="1"/>
</dbReference>
<dbReference type="RefSeq" id="WP_197001786.1">
    <property type="nucleotide sequence ID" value="NZ_BONS01000023.1"/>
</dbReference>
<name>A0A8J7KG51_9ACTN</name>
<keyword evidence="4" id="KW-1185">Reference proteome</keyword>
<dbReference type="CDD" id="cd00060">
    <property type="entry name" value="FHA"/>
    <property type="match status" value="1"/>
</dbReference>
<gene>
    <name evidence="3" type="ORF">IW245_000763</name>
</gene>
<feature type="domain" description="FHA" evidence="2">
    <location>
        <begin position="122"/>
        <end position="176"/>
    </location>
</feature>
<evidence type="ECO:0000256" key="1">
    <source>
        <dbReference type="ARBA" id="ARBA00022553"/>
    </source>
</evidence>
<proteinExistence type="predicted"/>
<evidence type="ECO:0000313" key="4">
    <source>
        <dbReference type="Proteomes" id="UP000622552"/>
    </source>
</evidence>
<dbReference type="Proteomes" id="UP000622552">
    <property type="component" value="Unassembled WGS sequence"/>
</dbReference>
<evidence type="ECO:0000313" key="3">
    <source>
        <dbReference type="EMBL" id="MBG6134569.1"/>
    </source>
</evidence>
<evidence type="ECO:0000259" key="2">
    <source>
        <dbReference type="PROSITE" id="PS50006"/>
    </source>
</evidence>
<dbReference type="AlphaFoldDB" id="A0A8J7KG51"/>
<dbReference type="InterPro" id="IPR008984">
    <property type="entry name" value="SMAD_FHA_dom_sf"/>
</dbReference>
<keyword evidence="1" id="KW-0597">Phosphoprotein</keyword>
<dbReference type="Gene3D" id="2.60.200.20">
    <property type="match status" value="1"/>
</dbReference>
<protein>
    <recommendedName>
        <fullName evidence="2">FHA domain-containing protein</fullName>
    </recommendedName>
</protein>
<dbReference type="InterPro" id="IPR000253">
    <property type="entry name" value="FHA_dom"/>
</dbReference>
<comment type="caution">
    <text evidence="3">The sequence shown here is derived from an EMBL/GenBank/DDBJ whole genome shotgun (WGS) entry which is preliminary data.</text>
</comment>
<sequence>MTTCPAGHPSGTTDYCDVCGTPIEPAPAAVPVVPPVVARAEGPCPECGAAATGRFCEDCGYAFPSGPAPAAVAPEPRPGPVAAPAWTAVVTADRAYHETVTSDIAFPPYCPDREFALTGATVRIGRRTASRGVPEIDLAGPPEDSGVSHLHAVLLAGPDDTWALVDPGSTNGTFLNDGTDPVAVNTEHPVRAGDRIHLGAWTTITLRKD</sequence>